<comment type="caution">
    <text evidence="1">The sequence shown here is derived from an EMBL/GenBank/DDBJ whole genome shotgun (WGS) entry which is preliminary data.</text>
</comment>
<evidence type="ECO:0000313" key="1">
    <source>
        <dbReference type="EMBL" id="CAH1562503.1"/>
    </source>
</evidence>
<reference evidence="1" key="1">
    <citation type="submission" date="2022-01" db="EMBL/GenBank/DDBJ databases">
        <authorList>
            <person name="Lagorce A."/>
        </authorList>
    </citation>
    <scope>NUCLEOTIDE SEQUENCE</scope>
    <source>
        <strain evidence="1">Th15_F1_A12</strain>
    </source>
</reference>
<dbReference type="Proteomes" id="UP001295462">
    <property type="component" value="Unassembled WGS sequence"/>
</dbReference>
<accession>A0AAU9QED2</accession>
<organism evidence="1 2">
    <name type="scientific">Vibrio jasicida</name>
    <dbReference type="NCBI Taxonomy" id="766224"/>
    <lineage>
        <taxon>Bacteria</taxon>
        <taxon>Pseudomonadati</taxon>
        <taxon>Pseudomonadota</taxon>
        <taxon>Gammaproteobacteria</taxon>
        <taxon>Vibrionales</taxon>
        <taxon>Vibrionaceae</taxon>
        <taxon>Vibrio</taxon>
    </lineage>
</organism>
<proteinExistence type="predicted"/>
<gene>
    <name evidence="1" type="ORF">THF1A12_10073</name>
</gene>
<dbReference type="EMBL" id="CAKMUD010000001">
    <property type="protein sequence ID" value="CAH1562503.1"/>
    <property type="molecule type" value="Genomic_DNA"/>
</dbReference>
<evidence type="ECO:0000313" key="2">
    <source>
        <dbReference type="Proteomes" id="UP001295462"/>
    </source>
</evidence>
<dbReference type="AlphaFoldDB" id="A0AAU9QED2"/>
<name>A0AAU9QED2_9VIBR</name>
<protein>
    <submittedName>
        <fullName evidence="1">Uncharacterized protein</fullName>
    </submittedName>
</protein>
<sequence>MAESFISLKSILYEKVWVNPTTLHKSKVIKAPNSVPFVTLFKDFASI</sequence>